<reference evidence="2" key="1">
    <citation type="journal article" date="2020" name="Stud. Mycol.">
        <title>101 Dothideomycetes genomes: a test case for predicting lifestyles and emergence of pathogens.</title>
        <authorList>
            <person name="Haridas S."/>
            <person name="Albert R."/>
            <person name="Binder M."/>
            <person name="Bloem J."/>
            <person name="Labutti K."/>
            <person name="Salamov A."/>
            <person name="Andreopoulos B."/>
            <person name="Baker S."/>
            <person name="Barry K."/>
            <person name="Bills G."/>
            <person name="Bluhm B."/>
            <person name="Cannon C."/>
            <person name="Castanera R."/>
            <person name="Culley D."/>
            <person name="Daum C."/>
            <person name="Ezra D."/>
            <person name="Gonzalez J."/>
            <person name="Henrissat B."/>
            <person name="Kuo A."/>
            <person name="Liang C."/>
            <person name="Lipzen A."/>
            <person name="Lutzoni F."/>
            <person name="Magnuson J."/>
            <person name="Mondo S."/>
            <person name="Nolan M."/>
            <person name="Ohm R."/>
            <person name="Pangilinan J."/>
            <person name="Park H.-J."/>
            <person name="Ramirez L."/>
            <person name="Alfaro M."/>
            <person name="Sun H."/>
            <person name="Tritt A."/>
            <person name="Yoshinaga Y."/>
            <person name="Zwiers L.-H."/>
            <person name="Turgeon B."/>
            <person name="Goodwin S."/>
            <person name="Spatafora J."/>
            <person name="Crous P."/>
            <person name="Grigoriev I."/>
        </authorList>
    </citation>
    <scope>NUCLEOTIDE SEQUENCE</scope>
    <source>
        <strain evidence="2">CBS 101060</strain>
    </source>
</reference>
<keyword evidence="1" id="KW-1133">Transmembrane helix</keyword>
<dbReference type="Proteomes" id="UP000799429">
    <property type="component" value="Unassembled WGS sequence"/>
</dbReference>
<keyword evidence="1" id="KW-0472">Membrane</keyword>
<keyword evidence="3" id="KW-1185">Reference proteome</keyword>
<accession>A0A9P4S132</accession>
<feature type="transmembrane region" description="Helical" evidence="1">
    <location>
        <begin position="62"/>
        <end position="80"/>
    </location>
</feature>
<protein>
    <submittedName>
        <fullName evidence="2">Uncharacterized protein</fullName>
    </submittedName>
</protein>
<dbReference type="EMBL" id="MU006120">
    <property type="protein sequence ID" value="KAF2834353.1"/>
    <property type="molecule type" value="Genomic_DNA"/>
</dbReference>
<keyword evidence="1" id="KW-0812">Transmembrane</keyword>
<name>A0A9P4S132_9PEZI</name>
<proteinExistence type="predicted"/>
<dbReference type="AlphaFoldDB" id="A0A9P4S132"/>
<evidence type="ECO:0000256" key="1">
    <source>
        <dbReference type="SAM" id="Phobius"/>
    </source>
</evidence>
<evidence type="ECO:0000313" key="2">
    <source>
        <dbReference type="EMBL" id="KAF2834353.1"/>
    </source>
</evidence>
<comment type="caution">
    <text evidence="2">The sequence shown here is derived from an EMBL/GenBank/DDBJ whole genome shotgun (WGS) entry which is preliminary data.</text>
</comment>
<evidence type="ECO:0000313" key="3">
    <source>
        <dbReference type="Proteomes" id="UP000799429"/>
    </source>
</evidence>
<feature type="transmembrane region" description="Helical" evidence="1">
    <location>
        <begin position="12"/>
        <end position="32"/>
    </location>
</feature>
<gene>
    <name evidence="2" type="ORF">M501DRAFT_593988</name>
</gene>
<sequence length="81" mass="9068">MDALYPPHERQDVAICFLTLVLKVVGNCILTARLSTKSPSSNSEHRLRNSRPSDLRRDLGNIRISSLTVIVGMSAFFLLVR</sequence>
<organism evidence="2 3">
    <name type="scientific">Patellaria atrata CBS 101060</name>
    <dbReference type="NCBI Taxonomy" id="1346257"/>
    <lineage>
        <taxon>Eukaryota</taxon>
        <taxon>Fungi</taxon>
        <taxon>Dikarya</taxon>
        <taxon>Ascomycota</taxon>
        <taxon>Pezizomycotina</taxon>
        <taxon>Dothideomycetes</taxon>
        <taxon>Dothideomycetes incertae sedis</taxon>
        <taxon>Patellariales</taxon>
        <taxon>Patellariaceae</taxon>
        <taxon>Patellaria</taxon>
    </lineage>
</organism>